<protein>
    <recommendedName>
        <fullName evidence="3">ATPase involved in DNA repair</fullName>
    </recommendedName>
</protein>
<reference evidence="1" key="1">
    <citation type="submission" date="2016-04" db="EMBL/GenBank/DDBJ databases">
        <authorList>
            <person name="Tabuchi Yagui T.R."/>
        </authorList>
    </citation>
    <scope>NUCLEOTIDE SEQUENCE [LARGE SCALE GENOMIC DNA]</scope>
    <source>
        <strain evidence="1">NIES-26</strain>
    </source>
</reference>
<accession>A0A367RYI9</accession>
<dbReference type="Proteomes" id="UP000252107">
    <property type="component" value="Unassembled WGS sequence"/>
</dbReference>
<dbReference type="AlphaFoldDB" id="A0A367RYI9"/>
<keyword evidence="2" id="KW-1185">Reference proteome</keyword>
<sequence>MARQKRSSRTLDKAEVRLASIKSISQSLDVGEGLTVKDYTNKIESLRQSIEAYNTTLSTIDVLLTQIVENEKDLADYSDKILRGIAYKFGNNSHEYQMAGGTRKSDRKRIVRQSVVLPN</sequence>
<comment type="caution">
    <text evidence="1">The sequence shown here is derived from an EMBL/GenBank/DDBJ whole genome shotgun (WGS) entry which is preliminary data.</text>
</comment>
<organism evidence="1 2">
    <name type="scientific">Nostoc minutum NIES-26</name>
    <dbReference type="NCBI Taxonomy" id="1844469"/>
    <lineage>
        <taxon>Bacteria</taxon>
        <taxon>Bacillati</taxon>
        <taxon>Cyanobacteriota</taxon>
        <taxon>Cyanophyceae</taxon>
        <taxon>Nostocales</taxon>
        <taxon>Nostocaceae</taxon>
        <taxon>Nostoc</taxon>
    </lineage>
</organism>
<dbReference type="EMBL" id="LXQD01000054">
    <property type="protein sequence ID" value="RCJ40262.1"/>
    <property type="molecule type" value="Genomic_DNA"/>
</dbReference>
<evidence type="ECO:0000313" key="2">
    <source>
        <dbReference type="Proteomes" id="UP000252107"/>
    </source>
</evidence>
<gene>
    <name evidence="1" type="ORF">A6770_11020</name>
</gene>
<evidence type="ECO:0000313" key="1">
    <source>
        <dbReference type="EMBL" id="RCJ40262.1"/>
    </source>
</evidence>
<name>A0A367RYI9_9NOSO</name>
<evidence type="ECO:0008006" key="3">
    <source>
        <dbReference type="Google" id="ProtNLM"/>
    </source>
</evidence>
<proteinExistence type="predicted"/>